<accession>A0A4Y2HN41</accession>
<comment type="caution">
    <text evidence="1">The sequence shown here is derived from an EMBL/GenBank/DDBJ whole genome shotgun (WGS) entry which is preliminary data.</text>
</comment>
<dbReference type="AlphaFoldDB" id="A0A4Y2HN41"/>
<keyword evidence="2" id="KW-1185">Reference proteome</keyword>
<organism evidence="1 2">
    <name type="scientific">Araneus ventricosus</name>
    <name type="common">Orbweaver spider</name>
    <name type="synonym">Epeira ventricosa</name>
    <dbReference type="NCBI Taxonomy" id="182803"/>
    <lineage>
        <taxon>Eukaryota</taxon>
        <taxon>Metazoa</taxon>
        <taxon>Ecdysozoa</taxon>
        <taxon>Arthropoda</taxon>
        <taxon>Chelicerata</taxon>
        <taxon>Arachnida</taxon>
        <taxon>Araneae</taxon>
        <taxon>Araneomorphae</taxon>
        <taxon>Entelegynae</taxon>
        <taxon>Araneoidea</taxon>
        <taxon>Araneidae</taxon>
        <taxon>Araneus</taxon>
    </lineage>
</organism>
<gene>
    <name evidence="1" type="ORF">AVEN_74320_1</name>
</gene>
<reference evidence="1 2" key="1">
    <citation type="journal article" date="2019" name="Sci. Rep.">
        <title>Orb-weaving spider Araneus ventricosus genome elucidates the spidroin gene catalogue.</title>
        <authorList>
            <person name="Kono N."/>
            <person name="Nakamura H."/>
            <person name="Ohtoshi R."/>
            <person name="Moran D.A.P."/>
            <person name="Shinohara A."/>
            <person name="Yoshida Y."/>
            <person name="Fujiwara M."/>
            <person name="Mori M."/>
            <person name="Tomita M."/>
            <person name="Arakawa K."/>
        </authorList>
    </citation>
    <scope>NUCLEOTIDE SEQUENCE [LARGE SCALE GENOMIC DNA]</scope>
</reference>
<evidence type="ECO:0000313" key="1">
    <source>
        <dbReference type="EMBL" id="GBM66775.1"/>
    </source>
</evidence>
<sequence>MCQLWESPHSVLPRLLEFSQDKESHNRKTFAPILKERRQPSTTTAKALNQEIQPTAIPETTDTGLLLSQEPANIPLPADFQVNKEELAF</sequence>
<dbReference type="Proteomes" id="UP000499080">
    <property type="component" value="Unassembled WGS sequence"/>
</dbReference>
<protein>
    <submittedName>
        <fullName evidence="1">Uncharacterized protein</fullName>
    </submittedName>
</protein>
<proteinExistence type="predicted"/>
<name>A0A4Y2HN41_ARAVE</name>
<dbReference type="EMBL" id="BGPR01002044">
    <property type="protein sequence ID" value="GBM66775.1"/>
    <property type="molecule type" value="Genomic_DNA"/>
</dbReference>
<evidence type="ECO:0000313" key="2">
    <source>
        <dbReference type="Proteomes" id="UP000499080"/>
    </source>
</evidence>